<reference evidence="2 3" key="1">
    <citation type="submission" date="2023-04" db="EMBL/GenBank/DDBJ databases">
        <title>Luteimonas endophyticus RD2P54.</title>
        <authorList>
            <person name="Sun J.-Q."/>
        </authorList>
    </citation>
    <scope>NUCLEOTIDE SEQUENCE [LARGE SCALE GENOMIC DNA]</scope>
    <source>
        <strain evidence="2 3">RD2P54</strain>
    </source>
</reference>
<sequence>MSVPQTSLPNQAPPVTLEQLREALAFVTEQYDKIADSTTNVFVWLWEAIQGDFNEERTTGQIIFDTAISMIPGVDQVCDVRDIIANCKLINEDKTDTWAWVALCLTLIGLFPTLGSLVKGVLKIFFLFVRRSGGDAVVRAVEEAMTWVITFLRKREVQHYWKALKWDRLFLELANGVKAVRAQVSLAYLRRAFDRGIALMQNLVRYVKHVPFAGGRAEAAFGMVRGIRSEFDRYASRALRPVQDILDTIIRRLEIEDLYQRRGILDTGNIHFTGGLPEAQAVALMRRADPAPSWLSKGKPTKNKSLDPRTKGLRNKIDRAAGEGYPKLSDGEIRSFTVGMRQAELVGPMRLYRVVSPNNSAAGADWVTEDVWNQIMTAPDPKAAWRKHLAVWPDWNPDGQFVVYDLKPGERLKVWRGPAAAQVKEEVLPDHFLEGGWEQIKFPASGPNGGLGDAGGYYRRSADGRLTQADDMDRTRYHGLSSEEQAQYQFLREKIEHPSILGPFDTGWGYTDFDAQMIDARLGLPSLPGQVTNL</sequence>
<gene>
    <name evidence="2" type="ORF">QFW77_10920</name>
</gene>
<proteinExistence type="predicted"/>
<evidence type="ECO:0000313" key="2">
    <source>
        <dbReference type="EMBL" id="MDH5823497.1"/>
    </source>
</evidence>
<evidence type="ECO:0000313" key="3">
    <source>
        <dbReference type="Proteomes" id="UP001156940"/>
    </source>
</evidence>
<keyword evidence="1" id="KW-1133">Transmembrane helix</keyword>
<comment type="caution">
    <text evidence="2">The sequence shown here is derived from an EMBL/GenBank/DDBJ whole genome shotgun (WGS) entry which is preliminary data.</text>
</comment>
<protein>
    <submittedName>
        <fullName evidence="2">Uncharacterized protein</fullName>
    </submittedName>
</protein>
<organism evidence="2 3">
    <name type="scientific">Luteimonas endophytica</name>
    <dbReference type="NCBI Taxonomy" id="3042023"/>
    <lineage>
        <taxon>Bacteria</taxon>
        <taxon>Pseudomonadati</taxon>
        <taxon>Pseudomonadota</taxon>
        <taxon>Gammaproteobacteria</taxon>
        <taxon>Lysobacterales</taxon>
        <taxon>Lysobacteraceae</taxon>
        <taxon>Luteimonas</taxon>
    </lineage>
</organism>
<dbReference type="CDD" id="cd20746">
    <property type="entry name" value="FIX_Ntox15_NUC_DUF4112_RhsA-like"/>
    <property type="match status" value="1"/>
</dbReference>
<accession>A0ABT6J9J9</accession>
<feature type="transmembrane region" description="Helical" evidence="1">
    <location>
        <begin position="98"/>
        <end position="122"/>
    </location>
</feature>
<dbReference type="InterPro" id="IPR049802">
    <property type="entry name" value="RhsC-like_FIX"/>
</dbReference>
<dbReference type="EMBL" id="JARXRM010000032">
    <property type="protein sequence ID" value="MDH5823497.1"/>
    <property type="molecule type" value="Genomic_DNA"/>
</dbReference>
<keyword evidence="1" id="KW-0472">Membrane</keyword>
<name>A0ABT6J9J9_9GAMM</name>
<evidence type="ECO:0000256" key="1">
    <source>
        <dbReference type="SAM" id="Phobius"/>
    </source>
</evidence>
<keyword evidence="1" id="KW-0812">Transmembrane</keyword>
<dbReference type="Proteomes" id="UP001156940">
    <property type="component" value="Unassembled WGS sequence"/>
</dbReference>
<keyword evidence="3" id="KW-1185">Reference proteome</keyword>
<dbReference type="RefSeq" id="WP_280574692.1">
    <property type="nucleotide sequence ID" value="NZ_JARXRM010000032.1"/>
</dbReference>